<evidence type="ECO:0000256" key="2">
    <source>
        <dbReference type="SAM" id="Phobius"/>
    </source>
</evidence>
<feature type="compositionally biased region" description="Low complexity" evidence="1">
    <location>
        <begin position="181"/>
        <end position="250"/>
    </location>
</feature>
<gene>
    <name evidence="3" type="ORF">CEY15_12590</name>
</gene>
<keyword evidence="4" id="KW-1185">Reference proteome</keyword>
<keyword evidence="2" id="KW-0812">Transmembrane</keyword>
<evidence type="ECO:0000313" key="4">
    <source>
        <dbReference type="Proteomes" id="UP000218810"/>
    </source>
</evidence>
<feature type="region of interest" description="Disordered" evidence="1">
    <location>
        <begin position="178"/>
        <end position="250"/>
    </location>
</feature>
<feature type="region of interest" description="Disordered" evidence="1">
    <location>
        <begin position="40"/>
        <end position="74"/>
    </location>
</feature>
<keyword evidence="2" id="KW-1133">Transmembrane helix</keyword>
<accession>A0A2A2WNM4</accession>
<dbReference type="EMBL" id="NTGA01000022">
    <property type="protein sequence ID" value="PAY22544.1"/>
    <property type="molecule type" value="Genomic_DNA"/>
</dbReference>
<proteinExistence type="predicted"/>
<dbReference type="Proteomes" id="UP000218810">
    <property type="component" value="Unassembled WGS sequence"/>
</dbReference>
<sequence length="250" mass="24965">MTGADGVRGGGQSPVYAALAVVVVVGVLVATVTTVALMRSRDETSPEVTAPAGPSTTATSTRASRATTTAPATPTAVVPAPAAVCDAGVINTDLGYPDSGARIIDCDAGWAVMAGDISGDPFWVVFRNGRWRQADGVSIYTMTCPDEAIAMGAPAWMARRHLVTCRTSMTSAVVPTPRAMTTRGAAPPTTIRTTAAPTTTRAQTSMPTSTPATSQTPTGAPSDTSTATAGSATAGTATVAAPGAAADRAP</sequence>
<evidence type="ECO:0000313" key="3">
    <source>
        <dbReference type="EMBL" id="PAY22544.1"/>
    </source>
</evidence>
<reference evidence="4" key="1">
    <citation type="submission" date="2017-09" db="EMBL/GenBank/DDBJ databases">
        <authorList>
            <person name="Zhang Y."/>
            <person name="Huang X."/>
            <person name="Liu J."/>
            <person name="Lu L."/>
            <person name="Peng K."/>
        </authorList>
    </citation>
    <scope>NUCLEOTIDE SEQUENCE [LARGE SCALE GENOMIC DNA]</scope>
    <source>
        <strain evidence="4">S-XJ-1</strain>
    </source>
</reference>
<feature type="compositionally biased region" description="Low complexity" evidence="1">
    <location>
        <begin position="48"/>
        <end position="74"/>
    </location>
</feature>
<feature type="transmembrane region" description="Helical" evidence="2">
    <location>
        <begin position="15"/>
        <end position="37"/>
    </location>
</feature>
<name>A0A2A2WNM4_9ACTN</name>
<keyword evidence="2" id="KW-0472">Membrane</keyword>
<organism evidence="3 4">
    <name type="scientific">Dietzia natronolimnaea</name>
    <dbReference type="NCBI Taxonomy" id="161920"/>
    <lineage>
        <taxon>Bacteria</taxon>
        <taxon>Bacillati</taxon>
        <taxon>Actinomycetota</taxon>
        <taxon>Actinomycetes</taxon>
        <taxon>Mycobacteriales</taxon>
        <taxon>Dietziaceae</taxon>
        <taxon>Dietzia</taxon>
    </lineage>
</organism>
<protein>
    <submittedName>
        <fullName evidence="3">Uncharacterized protein</fullName>
    </submittedName>
</protein>
<dbReference type="AlphaFoldDB" id="A0A2A2WNM4"/>
<dbReference type="RefSeq" id="WP_095718738.1">
    <property type="nucleotide sequence ID" value="NZ_NTGA01000022.1"/>
</dbReference>
<dbReference type="OrthoDB" id="4775613at2"/>
<comment type="caution">
    <text evidence="3">The sequence shown here is derived from an EMBL/GenBank/DDBJ whole genome shotgun (WGS) entry which is preliminary data.</text>
</comment>
<evidence type="ECO:0000256" key="1">
    <source>
        <dbReference type="SAM" id="MobiDB-lite"/>
    </source>
</evidence>